<dbReference type="PANTHER" id="PTHR42743:SF4">
    <property type="entry name" value="BRANCHED-CHAIN-AMINO-ACID AMINOTRANSFERASE-RELATED"/>
    <property type="match status" value="1"/>
</dbReference>
<dbReference type="InterPro" id="IPR043131">
    <property type="entry name" value="BCAT-like_N"/>
</dbReference>
<evidence type="ECO:0000313" key="15">
    <source>
        <dbReference type="EMBL" id="MBB6215292.1"/>
    </source>
</evidence>
<evidence type="ECO:0000256" key="2">
    <source>
        <dbReference type="ARBA" id="ARBA00004824"/>
    </source>
</evidence>
<comment type="function">
    <text evidence="14">Acts on leucine, isoleucine and valine.</text>
</comment>
<keyword evidence="16" id="KW-1185">Reference proteome</keyword>
<organism evidence="15 16">
    <name type="scientific">Anaerosolibacter carboniphilus</name>
    <dbReference type="NCBI Taxonomy" id="1417629"/>
    <lineage>
        <taxon>Bacteria</taxon>
        <taxon>Bacillati</taxon>
        <taxon>Bacillota</taxon>
        <taxon>Clostridia</taxon>
        <taxon>Peptostreptococcales</taxon>
        <taxon>Thermotaleaceae</taxon>
        <taxon>Anaerosolibacter</taxon>
    </lineage>
</organism>
<dbReference type="SUPFAM" id="SSF56752">
    <property type="entry name" value="D-aminoacid aminotransferase-like PLP-dependent enzymes"/>
    <property type="match status" value="1"/>
</dbReference>
<comment type="catalytic activity">
    <reaction evidence="12 14">
        <text>L-isoleucine + 2-oxoglutarate = (S)-3-methyl-2-oxopentanoate + L-glutamate</text>
        <dbReference type="Rhea" id="RHEA:24801"/>
        <dbReference type="ChEBI" id="CHEBI:16810"/>
        <dbReference type="ChEBI" id="CHEBI:29985"/>
        <dbReference type="ChEBI" id="CHEBI:35146"/>
        <dbReference type="ChEBI" id="CHEBI:58045"/>
        <dbReference type="EC" id="2.6.1.42"/>
    </reaction>
</comment>
<evidence type="ECO:0000256" key="8">
    <source>
        <dbReference type="ARBA" id="ARBA00022679"/>
    </source>
</evidence>
<evidence type="ECO:0000256" key="12">
    <source>
        <dbReference type="ARBA" id="ARBA00048798"/>
    </source>
</evidence>
<evidence type="ECO:0000256" key="4">
    <source>
        <dbReference type="ARBA" id="ARBA00005072"/>
    </source>
</evidence>
<keyword evidence="8 14" id="KW-0808">Transferase</keyword>
<dbReference type="FunFam" id="3.20.10.10:FF:000002">
    <property type="entry name" value="D-alanine aminotransferase"/>
    <property type="match status" value="1"/>
</dbReference>
<evidence type="ECO:0000313" key="16">
    <source>
        <dbReference type="Proteomes" id="UP000579281"/>
    </source>
</evidence>
<comment type="pathway">
    <text evidence="3 14">Amino-acid biosynthesis; L-valine biosynthesis; L-valine from pyruvate: step 4/4.</text>
</comment>
<keyword evidence="9 14" id="KW-0663">Pyridoxal phosphate</keyword>
<name>A0A841KWJ1_9FIRM</name>
<dbReference type="PANTHER" id="PTHR42743">
    <property type="entry name" value="AMINO-ACID AMINOTRANSFERASE"/>
    <property type="match status" value="1"/>
</dbReference>
<keyword evidence="6 14" id="KW-0032">Aminotransferase</keyword>
<sequence>MQDTYVFYQGKIVKESEVQISIRSKAFNYGLGCFEGIRAYWDEEAQQLYVFRLKEHFERLQESCKALYMNLPYTVEELCQWTVELLRKNNFKTTVYIRPVAFKGSDHLFPTLFDDDNRVLIYCQPMGKFAGKDAFRAAISSWRRISDTMLPPRTKATAAYLNSALASLEALQNGYDEAILLTKDGYVCEGPGENIFLVKKGKLVTPSPADDILEGITRDTVMTLAKEELGMEVVERSVGRTELYSAQEVFFSGTAMEVTAVVEVDNRKIADGQSGEVCKKIKELFFDVALGKNPKYAHYCTPVYEK</sequence>
<dbReference type="UniPathway" id="UPA00048">
    <property type="reaction ID" value="UER00073"/>
</dbReference>
<reference evidence="15 16" key="1">
    <citation type="submission" date="2020-08" db="EMBL/GenBank/DDBJ databases">
        <title>Genomic Encyclopedia of Type Strains, Phase IV (KMG-IV): sequencing the most valuable type-strain genomes for metagenomic binning, comparative biology and taxonomic classification.</title>
        <authorList>
            <person name="Goeker M."/>
        </authorList>
    </citation>
    <scope>NUCLEOTIDE SEQUENCE [LARGE SCALE GENOMIC DNA]</scope>
    <source>
        <strain evidence="15 16">DSM 103526</strain>
    </source>
</reference>
<keyword evidence="7 14" id="KW-0028">Amino-acid biosynthesis</keyword>
<dbReference type="CDD" id="cd01557">
    <property type="entry name" value="BCAT_beta_family"/>
    <property type="match status" value="1"/>
</dbReference>
<comment type="cofactor">
    <cofactor evidence="1 14">
        <name>pyridoxal 5'-phosphate</name>
        <dbReference type="ChEBI" id="CHEBI:597326"/>
    </cofactor>
</comment>
<dbReference type="GO" id="GO:0009097">
    <property type="term" value="P:isoleucine biosynthetic process"/>
    <property type="evidence" value="ECO:0007669"/>
    <property type="project" value="UniProtKB-UniPathway"/>
</dbReference>
<comment type="pathway">
    <text evidence="2 14">Amino-acid biosynthesis; L-isoleucine biosynthesis; L-isoleucine from 2-oxobutanoate: step 4/4.</text>
</comment>
<dbReference type="EMBL" id="JACHEN010000006">
    <property type="protein sequence ID" value="MBB6215292.1"/>
    <property type="molecule type" value="Genomic_DNA"/>
</dbReference>
<dbReference type="InterPro" id="IPR005785">
    <property type="entry name" value="B_amino_transI"/>
</dbReference>
<dbReference type="RefSeq" id="WP_184309450.1">
    <property type="nucleotide sequence ID" value="NZ_JACHEN010000006.1"/>
</dbReference>
<dbReference type="InterPro" id="IPR033939">
    <property type="entry name" value="BCAT_family"/>
</dbReference>
<dbReference type="NCBIfam" id="NF005146">
    <property type="entry name" value="PRK06606.1"/>
    <property type="match status" value="1"/>
</dbReference>
<evidence type="ECO:0000256" key="9">
    <source>
        <dbReference type="ARBA" id="ARBA00022898"/>
    </source>
</evidence>
<evidence type="ECO:0000256" key="1">
    <source>
        <dbReference type="ARBA" id="ARBA00001933"/>
    </source>
</evidence>
<dbReference type="GO" id="GO:0004084">
    <property type="term" value="F:branched-chain-amino-acid transaminase activity"/>
    <property type="evidence" value="ECO:0007669"/>
    <property type="project" value="UniProtKB-EC"/>
</dbReference>
<comment type="caution">
    <text evidence="15">The sequence shown here is derived from an EMBL/GenBank/DDBJ whole genome shotgun (WGS) entry which is preliminary data.</text>
</comment>
<dbReference type="GO" id="GO:0009099">
    <property type="term" value="P:L-valine biosynthetic process"/>
    <property type="evidence" value="ECO:0007669"/>
    <property type="project" value="UniProtKB-UniPathway"/>
</dbReference>
<evidence type="ECO:0000256" key="14">
    <source>
        <dbReference type="RuleBase" id="RU364094"/>
    </source>
</evidence>
<dbReference type="InterPro" id="IPR050571">
    <property type="entry name" value="Class-IV_PLP-Dep_Aminotrnsfr"/>
</dbReference>
<dbReference type="Gene3D" id="3.30.470.10">
    <property type="match status" value="1"/>
</dbReference>
<dbReference type="UniPathway" id="UPA00049">
    <property type="reaction ID" value="UER00062"/>
</dbReference>
<dbReference type="GO" id="GO:0009098">
    <property type="term" value="P:L-leucine biosynthetic process"/>
    <property type="evidence" value="ECO:0007669"/>
    <property type="project" value="UniProtKB-UniPathway"/>
</dbReference>
<dbReference type="UniPathway" id="UPA00047">
    <property type="reaction ID" value="UER00058"/>
</dbReference>
<evidence type="ECO:0000256" key="3">
    <source>
        <dbReference type="ARBA" id="ARBA00004931"/>
    </source>
</evidence>
<proteinExistence type="inferred from homology"/>
<dbReference type="InterPro" id="IPR001544">
    <property type="entry name" value="Aminotrans_IV"/>
</dbReference>
<dbReference type="InterPro" id="IPR043132">
    <property type="entry name" value="BCAT-like_C"/>
</dbReference>
<dbReference type="InterPro" id="IPR036038">
    <property type="entry name" value="Aminotransferase-like"/>
</dbReference>
<comment type="pathway">
    <text evidence="4 14">Amino-acid biosynthesis; L-leucine biosynthesis; L-leucine from 3-methyl-2-oxobutanoate: step 4/4.</text>
</comment>
<comment type="catalytic activity">
    <reaction evidence="13 14">
        <text>L-leucine + 2-oxoglutarate = 4-methyl-2-oxopentanoate + L-glutamate</text>
        <dbReference type="Rhea" id="RHEA:18321"/>
        <dbReference type="ChEBI" id="CHEBI:16810"/>
        <dbReference type="ChEBI" id="CHEBI:17865"/>
        <dbReference type="ChEBI" id="CHEBI:29985"/>
        <dbReference type="ChEBI" id="CHEBI:57427"/>
        <dbReference type="EC" id="2.6.1.42"/>
    </reaction>
</comment>
<dbReference type="Proteomes" id="UP000579281">
    <property type="component" value="Unassembled WGS sequence"/>
</dbReference>
<protein>
    <recommendedName>
        <fullName evidence="14">Branched-chain-amino-acid aminotransferase</fullName>
        <shortName evidence="14">BCAT</shortName>
        <ecNumber evidence="14">2.6.1.42</ecNumber>
    </recommendedName>
</protein>
<dbReference type="Gene3D" id="3.20.10.10">
    <property type="entry name" value="D-amino Acid Aminotransferase, subunit A, domain 2"/>
    <property type="match status" value="1"/>
</dbReference>
<comment type="catalytic activity">
    <reaction evidence="11 14">
        <text>L-valine + 2-oxoglutarate = 3-methyl-2-oxobutanoate + L-glutamate</text>
        <dbReference type="Rhea" id="RHEA:24813"/>
        <dbReference type="ChEBI" id="CHEBI:11851"/>
        <dbReference type="ChEBI" id="CHEBI:16810"/>
        <dbReference type="ChEBI" id="CHEBI:29985"/>
        <dbReference type="ChEBI" id="CHEBI:57762"/>
        <dbReference type="EC" id="2.6.1.42"/>
    </reaction>
</comment>
<gene>
    <name evidence="14" type="primary">ilvE</name>
    <name evidence="15" type="ORF">HNQ80_001381</name>
</gene>
<dbReference type="AlphaFoldDB" id="A0A841KWJ1"/>
<evidence type="ECO:0000256" key="7">
    <source>
        <dbReference type="ARBA" id="ARBA00022605"/>
    </source>
</evidence>
<evidence type="ECO:0000256" key="5">
    <source>
        <dbReference type="ARBA" id="ARBA00009320"/>
    </source>
</evidence>
<evidence type="ECO:0000256" key="10">
    <source>
        <dbReference type="ARBA" id="ARBA00023304"/>
    </source>
</evidence>
<dbReference type="EC" id="2.6.1.42" evidence="14"/>
<evidence type="ECO:0000256" key="6">
    <source>
        <dbReference type="ARBA" id="ARBA00022576"/>
    </source>
</evidence>
<dbReference type="Pfam" id="PF01063">
    <property type="entry name" value="Aminotran_4"/>
    <property type="match status" value="1"/>
</dbReference>
<comment type="similarity">
    <text evidence="5 14">Belongs to the class-IV pyridoxal-phosphate-dependent aminotransferase family.</text>
</comment>
<dbReference type="NCBIfam" id="TIGR01122">
    <property type="entry name" value="ilvE_I"/>
    <property type="match status" value="1"/>
</dbReference>
<keyword evidence="10 14" id="KW-0100">Branched-chain amino acid biosynthesis</keyword>
<accession>A0A841KWJ1</accession>
<evidence type="ECO:0000256" key="13">
    <source>
        <dbReference type="ARBA" id="ARBA00049229"/>
    </source>
</evidence>
<evidence type="ECO:0000256" key="11">
    <source>
        <dbReference type="ARBA" id="ARBA00048212"/>
    </source>
</evidence>